<evidence type="ECO:0000256" key="2">
    <source>
        <dbReference type="ARBA" id="ARBA00023242"/>
    </source>
</evidence>
<feature type="region of interest" description="Disordered" evidence="3">
    <location>
        <begin position="1"/>
        <end position="256"/>
    </location>
</feature>
<dbReference type="SMART" id="SM00353">
    <property type="entry name" value="HLH"/>
    <property type="match status" value="1"/>
</dbReference>
<dbReference type="GO" id="GO:0090575">
    <property type="term" value="C:RNA polymerase II transcription regulator complex"/>
    <property type="evidence" value="ECO:0007669"/>
    <property type="project" value="TreeGrafter"/>
</dbReference>
<evidence type="ECO:0000313" key="5">
    <source>
        <dbReference type="EMBL" id="KKY16940.1"/>
    </source>
</evidence>
<dbReference type="Gene3D" id="4.10.280.10">
    <property type="entry name" value="Helix-loop-helix DNA-binding domain"/>
    <property type="match status" value="1"/>
</dbReference>
<dbReference type="Proteomes" id="UP000034182">
    <property type="component" value="Unassembled WGS sequence"/>
</dbReference>
<evidence type="ECO:0000259" key="4">
    <source>
        <dbReference type="PROSITE" id="PS50888"/>
    </source>
</evidence>
<feature type="compositionally biased region" description="Polar residues" evidence="3">
    <location>
        <begin position="134"/>
        <end position="144"/>
    </location>
</feature>
<dbReference type="SUPFAM" id="SSF47459">
    <property type="entry name" value="HLH, helix-loop-helix DNA-binding domain"/>
    <property type="match status" value="1"/>
</dbReference>
<dbReference type="PANTHER" id="PTHR10328">
    <property type="entry name" value="PROTEIN MAX MYC-ASSOCIATED FACTOR X"/>
    <property type="match status" value="1"/>
</dbReference>
<organism evidence="5 6">
    <name type="scientific">Diplodia seriata</name>
    <dbReference type="NCBI Taxonomy" id="420778"/>
    <lineage>
        <taxon>Eukaryota</taxon>
        <taxon>Fungi</taxon>
        <taxon>Dikarya</taxon>
        <taxon>Ascomycota</taxon>
        <taxon>Pezizomycotina</taxon>
        <taxon>Dothideomycetes</taxon>
        <taxon>Dothideomycetes incertae sedis</taxon>
        <taxon>Botryosphaeriales</taxon>
        <taxon>Botryosphaeriaceae</taxon>
        <taxon>Diplodia</taxon>
    </lineage>
</organism>
<feature type="compositionally biased region" description="Polar residues" evidence="3">
    <location>
        <begin position="383"/>
        <end position="393"/>
    </location>
</feature>
<reference evidence="5 6" key="1">
    <citation type="submission" date="2015-03" db="EMBL/GenBank/DDBJ databases">
        <authorList>
            <person name="Morales-Cruz A."/>
            <person name="Amrine K.C."/>
            <person name="Cantu D."/>
        </authorList>
    </citation>
    <scope>NUCLEOTIDE SEQUENCE [LARGE SCALE GENOMIC DNA]</scope>
    <source>
        <strain evidence="5">DS831</strain>
    </source>
</reference>
<feature type="region of interest" description="Disordered" evidence="3">
    <location>
        <begin position="377"/>
        <end position="396"/>
    </location>
</feature>
<sequence length="485" mass="53782">MSQAQALPSIASLTQSIPQSDAAQMQARQHHIDARDSGAWSMSQAQSKHSSGVSNTTNLQLQTILNAEDSPSRASVPETPQSLRQPSQTPQALPSFNHNFDTRQSLDASSSYLESRRSSVDSRMNAGMTHLAISPSSPYESQNTSRVSLVSSLQQQRGITAAENHRHSGPPLSPLGPRDSIRSTDSVRSNQAPRRAPVINPNPRNVSGMPDPMAAAPTKGFPWAFPDAEPDERRGSSSGDSSIERSTRSIPSRQNSFATSINSSIYAEALPPGQKRFEDEIPHTHHHSMQHRNITNLQSEHAATPGTGNYSRTPELRVSHKMAERKRRSEMKQLFDELNGIIPNSPGNKSSKWEILTKSIEYIRSLQRNYDRIQSDNTRMRQESATASYNPRSSEVERENAELKQELHAAWQQLRQMDPNHPHVFGSMTSFLAHNQSQAGQGQQNVLPPLQQQQQPQWQNGAQHTAQPTAMQGVEFAGGRPYSHR</sequence>
<dbReference type="PROSITE" id="PS50888">
    <property type="entry name" value="BHLH"/>
    <property type="match status" value="1"/>
</dbReference>
<keyword evidence="1" id="KW-0238">DNA-binding</keyword>
<evidence type="ECO:0000313" key="6">
    <source>
        <dbReference type="Proteomes" id="UP000034182"/>
    </source>
</evidence>
<dbReference type="GO" id="GO:0046983">
    <property type="term" value="F:protein dimerization activity"/>
    <property type="evidence" value="ECO:0007669"/>
    <property type="project" value="InterPro"/>
</dbReference>
<dbReference type="EMBL" id="LAQI01000161">
    <property type="protein sequence ID" value="KKY16940.1"/>
    <property type="molecule type" value="Genomic_DNA"/>
</dbReference>
<feature type="compositionally biased region" description="Low complexity" evidence="3">
    <location>
        <begin position="145"/>
        <end position="157"/>
    </location>
</feature>
<dbReference type="GO" id="GO:0003677">
    <property type="term" value="F:DNA binding"/>
    <property type="evidence" value="ECO:0007669"/>
    <property type="project" value="UniProtKB-KW"/>
</dbReference>
<dbReference type="Pfam" id="PF00010">
    <property type="entry name" value="HLH"/>
    <property type="match status" value="1"/>
</dbReference>
<dbReference type="InterPro" id="IPR036638">
    <property type="entry name" value="HLH_DNA-bd_sf"/>
</dbReference>
<reference evidence="5 6" key="2">
    <citation type="submission" date="2015-05" db="EMBL/GenBank/DDBJ databases">
        <title>Distinctive expansion of gene families associated with plant cell wall degradation and secondary metabolism in the genomes of grapevine trunk pathogens.</title>
        <authorList>
            <person name="Lawrence D.P."/>
            <person name="Travadon R."/>
            <person name="Rolshausen P.E."/>
            <person name="Baumgartner K."/>
        </authorList>
    </citation>
    <scope>NUCLEOTIDE SEQUENCE [LARGE SCALE GENOMIC DNA]</scope>
    <source>
        <strain evidence="5">DS831</strain>
    </source>
</reference>
<comment type="caution">
    <text evidence="5">The sequence shown here is derived from an EMBL/GenBank/DDBJ whole genome shotgun (WGS) entry which is preliminary data.</text>
</comment>
<feature type="compositionally biased region" description="Polar residues" evidence="3">
    <location>
        <begin position="78"/>
        <end position="108"/>
    </location>
</feature>
<feature type="compositionally biased region" description="Polar residues" evidence="3">
    <location>
        <begin position="183"/>
        <end position="192"/>
    </location>
</feature>
<evidence type="ECO:0000256" key="3">
    <source>
        <dbReference type="SAM" id="MobiDB-lite"/>
    </source>
</evidence>
<feature type="compositionally biased region" description="Polar residues" evidence="3">
    <location>
        <begin position="1"/>
        <end position="27"/>
    </location>
</feature>
<accession>A0A0G2GJ25</accession>
<gene>
    <name evidence="5" type="ORF">UCDDS831_g06673</name>
</gene>
<dbReference type="AlphaFoldDB" id="A0A0G2GJ25"/>
<dbReference type="GO" id="GO:0003700">
    <property type="term" value="F:DNA-binding transcription factor activity"/>
    <property type="evidence" value="ECO:0007669"/>
    <property type="project" value="TreeGrafter"/>
</dbReference>
<dbReference type="InterPro" id="IPR011598">
    <property type="entry name" value="bHLH_dom"/>
</dbReference>
<dbReference type="GO" id="GO:0045944">
    <property type="term" value="P:positive regulation of transcription by RNA polymerase II"/>
    <property type="evidence" value="ECO:0007669"/>
    <property type="project" value="TreeGrafter"/>
</dbReference>
<proteinExistence type="predicted"/>
<dbReference type="PANTHER" id="PTHR10328:SF15">
    <property type="entry name" value="BHLH TRANSCRIPTION FACTOR"/>
    <property type="match status" value="1"/>
</dbReference>
<feature type="domain" description="BHLH" evidence="4">
    <location>
        <begin position="315"/>
        <end position="366"/>
    </location>
</feature>
<protein>
    <submittedName>
        <fullName evidence="5">Putative hlh transcription factor</fullName>
    </submittedName>
</protein>
<evidence type="ECO:0000256" key="1">
    <source>
        <dbReference type="ARBA" id="ARBA00023125"/>
    </source>
</evidence>
<name>A0A0G2GJ25_9PEZI</name>
<feature type="compositionally biased region" description="Polar residues" evidence="3">
    <location>
        <begin position="40"/>
        <end position="65"/>
    </location>
</feature>
<keyword evidence="2" id="KW-0539">Nucleus</keyword>